<reference evidence="3 4" key="1">
    <citation type="journal article" date="2014" name="Genome Biol. Evol.">
        <title>The secreted proteins of Achlya hypogyna and Thraustotheca clavata identify the ancestral oomycete secretome and reveal gene acquisitions by horizontal gene transfer.</title>
        <authorList>
            <person name="Misner I."/>
            <person name="Blouin N."/>
            <person name="Leonard G."/>
            <person name="Richards T.A."/>
            <person name="Lane C.E."/>
        </authorList>
    </citation>
    <scope>NUCLEOTIDE SEQUENCE [LARGE SCALE GENOMIC DNA]</scope>
    <source>
        <strain evidence="3 4">ATCC 34112</strain>
    </source>
</reference>
<proteinExistence type="inferred from homology"/>
<dbReference type="PANTHER" id="PTHR11206">
    <property type="entry name" value="MULTIDRUG RESISTANCE PROTEIN"/>
    <property type="match status" value="1"/>
</dbReference>
<feature type="transmembrane region" description="Helical" evidence="2">
    <location>
        <begin position="141"/>
        <end position="162"/>
    </location>
</feature>
<comment type="similarity">
    <text evidence="1">Belongs to the multi antimicrobial extrusion (MATE) (TC 2.A.66.1) family.</text>
</comment>
<feature type="transmembrane region" description="Helical" evidence="2">
    <location>
        <begin position="183"/>
        <end position="203"/>
    </location>
</feature>
<keyword evidence="2" id="KW-0472">Membrane</keyword>
<feature type="transmembrane region" description="Helical" evidence="2">
    <location>
        <begin position="250"/>
        <end position="271"/>
    </location>
</feature>
<dbReference type="GO" id="GO:0015297">
    <property type="term" value="F:antiporter activity"/>
    <property type="evidence" value="ECO:0007669"/>
    <property type="project" value="InterPro"/>
</dbReference>
<protein>
    <submittedName>
        <fullName evidence="3">Multidrug/Oligosaccharidyl-lipid/Polysaccharide (MOP) Flippase Superfamily</fullName>
    </submittedName>
</protein>
<feature type="transmembrane region" description="Helical" evidence="2">
    <location>
        <begin position="74"/>
        <end position="97"/>
    </location>
</feature>
<dbReference type="InterPro" id="IPR002528">
    <property type="entry name" value="MATE_fam"/>
</dbReference>
<feature type="transmembrane region" description="Helical" evidence="2">
    <location>
        <begin position="223"/>
        <end position="243"/>
    </location>
</feature>
<keyword evidence="4" id="KW-1185">Reference proteome</keyword>
<evidence type="ECO:0000313" key="3">
    <source>
        <dbReference type="EMBL" id="OQR95320.1"/>
    </source>
</evidence>
<evidence type="ECO:0000256" key="1">
    <source>
        <dbReference type="ARBA" id="ARBA00010199"/>
    </source>
</evidence>
<dbReference type="Proteomes" id="UP000243217">
    <property type="component" value="Unassembled WGS sequence"/>
</dbReference>
<accession>A0A1V9ZBU7</accession>
<evidence type="ECO:0000313" key="4">
    <source>
        <dbReference type="Proteomes" id="UP000243217"/>
    </source>
</evidence>
<keyword evidence="2" id="KW-1133">Transmembrane helix</keyword>
<feature type="transmembrane region" description="Helical" evidence="2">
    <location>
        <begin position="118"/>
        <end position="135"/>
    </location>
</feature>
<dbReference type="Pfam" id="PF01554">
    <property type="entry name" value="MatE"/>
    <property type="match status" value="1"/>
</dbReference>
<comment type="caution">
    <text evidence="3">The sequence shown here is derived from an EMBL/GenBank/DDBJ whole genome shotgun (WGS) entry which is preliminary data.</text>
</comment>
<dbReference type="STRING" id="74557.A0A1V9ZBU7"/>
<dbReference type="AlphaFoldDB" id="A0A1V9ZBU7"/>
<name>A0A1V9ZBU7_9STRA</name>
<dbReference type="OrthoDB" id="2126698at2759"/>
<organism evidence="3 4">
    <name type="scientific">Thraustotheca clavata</name>
    <dbReference type="NCBI Taxonomy" id="74557"/>
    <lineage>
        <taxon>Eukaryota</taxon>
        <taxon>Sar</taxon>
        <taxon>Stramenopiles</taxon>
        <taxon>Oomycota</taxon>
        <taxon>Saprolegniomycetes</taxon>
        <taxon>Saprolegniales</taxon>
        <taxon>Achlyaceae</taxon>
        <taxon>Thraustotheca</taxon>
    </lineage>
</organism>
<gene>
    <name evidence="3" type="ORF">THRCLA_07980</name>
</gene>
<dbReference type="GO" id="GO:0016020">
    <property type="term" value="C:membrane"/>
    <property type="evidence" value="ECO:0007669"/>
    <property type="project" value="InterPro"/>
</dbReference>
<keyword evidence="2" id="KW-0812">Transmembrane</keyword>
<dbReference type="GO" id="GO:0042910">
    <property type="term" value="F:xenobiotic transmembrane transporter activity"/>
    <property type="evidence" value="ECO:0007669"/>
    <property type="project" value="InterPro"/>
</dbReference>
<evidence type="ECO:0000256" key="2">
    <source>
        <dbReference type="SAM" id="Phobius"/>
    </source>
</evidence>
<sequence>MSIVTDDKDLLILADVYARYSALNVVPQAIIKTIFNICKHKKSLHLQHILILLVLVYAFWLIFGFYTFKGLGFIGSPLAGFVSTVFQASGLYAYAFLFKGYHRPTWFAWSTDFLDKELVTRFITLSLTMFANLALDEWAYNVVAMIAGALGSINLAANRFSLPIQVRIANSLGANKPYHAKRTLLVGFTLGATASIITVILVLGCGRSMVHVFTQDDHVVQVILSILPTFCLAVAFSSFRVFLSTVIKAMSLGTTLVVISGIGSWVFLLPFSYLFDIYWHCGLSGLVVGQCAKFLLISFALYRLNWVDITSQISKAVAPEEEEEASLMKALDNLHSPIATSQPTFV</sequence>
<feature type="transmembrane region" description="Helical" evidence="2">
    <location>
        <begin position="49"/>
        <end position="68"/>
    </location>
</feature>
<dbReference type="EMBL" id="JNBS01002134">
    <property type="protein sequence ID" value="OQR95320.1"/>
    <property type="molecule type" value="Genomic_DNA"/>
</dbReference>
<feature type="transmembrane region" description="Helical" evidence="2">
    <location>
        <begin position="277"/>
        <end position="302"/>
    </location>
</feature>